<organism evidence="2 3">
    <name type="scientific">Striga asiatica</name>
    <name type="common">Asiatic witchweed</name>
    <name type="synonym">Buchnera asiatica</name>
    <dbReference type="NCBI Taxonomy" id="4170"/>
    <lineage>
        <taxon>Eukaryota</taxon>
        <taxon>Viridiplantae</taxon>
        <taxon>Streptophyta</taxon>
        <taxon>Embryophyta</taxon>
        <taxon>Tracheophyta</taxon>
        <taxon>Spermatophyta</taxon>
        <taxon>Magnoliopsida</taxon>
        <taxon>eudicotyledons</taxon>
        <taxon>Gunneridae</taxon>
        <taxon>Pentapetalae</taxon>
        <taxon>asterids</taxon>
        <taxon>lamiids</taxon>
        <taxon>Lamiales</taxon>
        <taxon>Orobanchaceae</taxon>
        <taxon>Buchnereae</taxon>
        <taxon>Striga</taxon>
    </lineage>
</organism>
<keyword evidence="3" id="KW-1185">Reference proteome</keyword>
<dbReference type="AlphaFoldDB" id="A0A5A7PNA4"/>
<evidence type="ECO:0000256" key="1">
    <source>
        <dbReference type="SAM" id="MobiDB-lite"/>
    </source>
</evidence>
<accession>A0A5A7PNA4</accession>
<gene>
    <name evidence="2" type="ORF">STAS_10177</name>
</gene>
<sequence length="119" mass="13648">MRRHQHRRRNFSLVLNSDSDSNLDFGEGEEEDDAEEESASGRRRRRRMKMKCLSCKEDYDGETEEELKREIEDLKSKVNFLRLLSVEPGLVGPNSIIQPNTPCSSYVVLVASGSPNLFD</sequence>
<dbReference type="Proteomes" id="UP000325081">
    <property type="component" value="Unassembled WGS sequence"/>
</dbReference>
<evidence type="ECO:0000313" key="2">
    <source>
        <dbReference type="EMBL" id="GER33992.1"/>
    </source>
</evidence>
<reference evidence="3" key="1">
    <citation type="journal article" date="2019" name="Curr. Biol.">
        <title>Genome Sequence of Striga asiatica Provides Insight into the Evolution of Plant Parasitism.</title>
        <authorList>
            <person name="Yoshida S."/>
            <person name="Kim S."/>
            <person name="Wafula E.K."/>
            <person name="Tanskanen J."/>
            <person name="Kim Y.M."/>
            <person name="Honaas L."/>
            <person name="Yang Z."/>
            <person name="Spallek T."/>
            <person name="Conn C.E."/>
            <person name="Ichihashi Y."/>
            <person name="Cheong K."/>
            <person name="Cui S."/>
            <person name="Der J.P."/>
            <person name="Gundlach H."/>
            <person name="Jiao Y."/>
            <person name="Hori C."/>
            <person name="Ishida J.K."/>
            <person name="Kasahara H."/>
            <person name="Kiba T."/>
            <person name="Kim M.S."/>
            <person name="Koo N."/>
            <person name="Laohavisit A."/>
            <person name="Lee Y.H."/>
            <person name="Lumba S."/>
            <person name="McCourt P."/>
            <person name="Mortimer J.C."/>
            <person name="Mutuku J.M."/>
            <person name="Nomura T."/>
            <person name="Sasaki-Sekimoto Y."/>
            <person name="Seto Y."/>
            <person name="Wang Y."/>
            <person name="Wakatake T."/>
            <person name="Sakakibara H."/>
            <person name="Demura T."/>
            <person name="Yamaguchi S."/>
            <person name="Yoneyama K."/>
            <person name="Manabe R.I."/>
            <person name="Nelson D.C."/>
            <person name="Schulman A.H."/>
            <person name="Timko M.P."/>
            <person name="dePamphilis C.W."/>
            <person name="Choi D."/>
            <person name="Shirasu K."/>
        </authorList>
    </citation>
    <scope>NUCLEOTIDE SEQUENCE [LARGE SCALE GENOMIC DNA]</scope>
    <source>
        <strain evidence="3">cv. UVA1</strain>
    </source>
</reference>
<feature type="compositionally biased region" description="Low complexity" evidence="1">
    <location>
        <begin position="11"/>
        <end position="25"/>
    </location>
</feature>
<dbReference type="OrthoDB" id="1738897at2759"/>
<comment type="caution">
    <text evidence="2">The sequence shown here is derived from an EMBL/GenBank/DDBJ whole genome shotgun (WGS) entry which is preliminary data.</text>
</comment>
<name>A0A5A7PNA4_STRAF</name>
<proteinExistence type="predicted"/>
<feature type="compositionally biased region" description="Basic residues" evidence="1">
    <location>
        <begin position="1"/>
        <end position="10"/>
    </location>
</feature>
<protein>
    <submittedName>
        <fullName evidence="2">Uncharacterized protein</fullName>
    </submittedName>
</protein>
<evidence type="ECO:0000313" key="3">
    <source>
        <dbReference type="Proteomes" id="UP000325081"/>
    </source>
</evidence>
<dbReference type="EMBL" id="BKCP01004849">
    <property type="protein sequence ID" value="GER33992.1"/>
    <property type="molecule type" value="Genomic_DNA"/>
</dbReference>
<feature type="compositionally biased region" description="Acidic residues" evidence="1">
    <location>
        <begin position="26"/>
        <end position="38"/>
    </location>
</feature>
<feature type="region of interest" description="Disordered" evidence="1">
    <location>
        <begin position="1"/>
        <end position="47"/>
    </location>
</feature>